<evidence type="ECO:0008006" key="3">
    <source>
        <dbReference type="Google" id="ProtNLM"/>
    </source>
</evidence>
<protein>
    <recommendedName>
        <fullName evidence="3">Capsular polysaccharide biosynthesis protein</fullName>
    </recommendedName>
</protein>
<dbReference type="RefSeq" id="WP_090858571.1">
    <property type="nucleotide sequence ID" value="NZ_FMZM01000009.1"/>
</dbReference>
<sequence>MYLADAFAALLRQWLVALVGLLLTGAACGWVIQNVEPDYQASGQMMFLLPPEATGAATPTSPFLNLPNGLSTTGSLVAGAVATKDVHRALAADGLDATYAVALAPEAGPLLVITAKDKDPQVALATRDAVMARVAAELTRIQTEARVPKQQVISAQISNTSKQAEVLPGSRMRALAGAAGCGLLLTLLLVFGTDRFRTWRRVRRERRTEVEAAAAAADEADDEPAPAQPAGRRQRPRIAS</sequence>
<accession>A0A1G6VT69</accession>
<evidence type="ECO:0000313" key="2">
    <source>
        <dbReference type="Proteomes" id="UP000199034"/>
    </source>
</evidence>
<dbReference type="Proteomes" id="UP000199034">
    <property type="component" value="Unassembled WGS sequence"/>
</dbReference>
<organism evidence="1 2">
    <name type="scientific">Nocardioides lianchengensis</name>
    <dbReference type="NCBI Taxonomy" id="1045774"/>
    <lineage>
        <taxon>Bacteria</taxon>
        <taxon>Bacillati</taxon>
        <taxon>Actinomycetota</taxon>
        <taxon>Actinomycetes</taxon>
        <taxon>Propionibacteriales</taxon>
        <taxon>Nocardioidaceae</taxon>
        <taxon>Nocardioides</taxon>
    </lineage>
</organism>
<name>A0A1G6VT69_9ACTN</name>
<dbReference type="OrthoDB" id="5179260at2"/>
<dbReference type="AlphaFoldDB" id="A0A1G6VT69"/>
<dbReference type="STRING" id="1045774.SAMN05421872_10939"/>
<evidence type="ECO:0000313" key="1">
    <source>
        <dbReference type="EMBL" id="SDD56633.1"/>
    </source>
</evidence>
<dbReference type="EMBL" id="FMZM01000009">
    <property type="protein sequence ID" value="SDD56633.1"/>
    <property type="molecule type" value="Genomic_DNA"/>
</dbReference>
<reference evidence="1 2" key="1">
    <citation type="submission" date="2016-10" db="EMBL/GenBank/DDBJ databases">
        <authorList>
            <person name="de Groot N.N."/>
        </authorList>
    </citation>
    <scope>NUCLEOTIDE SEQUENCE [LARGE SCALE GENOMIC DNA]</scope>
    <source>
        <strain evidence="1 2">CGMCC 4.6858</strain>
    </source>
</reference>
<keyword evidence="2" id="KW-1185">Reference proteome</keyword>
<gene>
    <name evidence="1" type="ORF">SAMN05421872_10939</name>
</gene>
<proteinExistence type="predicted"/>